<reference evidence="11 12" key="1">
    <citation type="journal article" date="2018" name="BMC Genomics">
        <title>The genome of Naegleria lovaniensis, the basis for a comparative approach to unravel pathogenicity factors of the human pathogenic amoeba N. fowleri.</title>
        <authorList>
            <person name="Liechti N."/>
            <person name="Schurch N."/>
            <person name="Bruggmann R."/>
            <person name="Wittwer M."/>
        </authorList>
    </citation>
    <scope>NUCLEOTIDE SEQUENCE [LARGE SCALE GENOMIC DNA]</scope>
    <source>
        <strain evidence="11 12">ATCC 30569</strain>
    </source>
</reference>
<dbReference type="EMBL" id="PYSW02000021">
    <property type="protein sequence ID" value="KAG2383125.1"/>
    <property type="molecule type" value="Genomic_DNA"/>
</dbReference>
<dbReference type="InterPro" id="IPR036168">
    <property type="entry name" value="AP2_Mu_C_sf"/>
</dbReference>
<dbReference type="PROSITE" id="PS00990">
    <property type="entry name" value="CLAT_ADAPTOR_M_1"/>
    <property type="match status" value="1"/>
</dbReference>
<keyword evidence="12" id="KW-1185">Reference proteome</keyword>
<keyword evidence="3 9" id="KW-0813">Transport</keyword>
<evidence type="ECO:0000256" key="3">
    <source>
        <dbReference type="ARBA" id="ARBA00022448"/>
    </source>
</evidence>
<dbReference type="CDD" id="cd09251">
    <property type="entry name" value="AP-2_Mu2_Cterm"/>
    <property type="match status" value="1"/>
</dbReference>
<evidence type="ECO:0000256" key="2">
    <source>
        <dbReference type="ARBA" id="ARBA00004277"/>
    </source>
</evidence>
<evidence type="ECO:0000259" key="10">
    <source>
        <dbReference type="PROSITE" id="PS51072"/>
    </source>
</evidence>
<evidence type="ECO:0000256" key="6">
    <source>
        <dbReference type="ARBA" id="ARBA00022927"/>
    </source>
</evidence>
<comment type="subcellular location">
    <subcellularLocation>
        <location evidence="1">Cell membrane</location>
    </subcellularLocation>
    <subcellularLocation>
        <location evidence="2">Membrane</location>
        <location evidence="2">Coated pit</location>
        <topology evidence="2">Peripheral membrane protein</topology>
        <orientation evidence="2">Cytoplasmic side</orientation>
    </subcellularLocation>
</comment>
<dbReference type="SUPFAM" id="SSF64356">
    <property type="entry name" value="SNARE-like"/>
    <property type="match status" value="1"/>
</dbReference>
<dbReference type="InterPro" id="IPR001392">
    <property type="entry name" value="Clathrin_mu"/>
</dbReference>
<dbReference type="SUPFAM" id="SSF49447">
    <property type="entry name" value="Second domain of Mu2 adaptin subunit (ap50) of ap2 adaptor"/>
    <property type="match status" value="1"/>
</dbReference>
<organism evidence="11 12">
    <name type="scientific">Naegleria lovaniensis</name>
    <name type="common">Amoeba</name>
    <dbReference type="NCBI Taxonomy" id="51637"/>
    <lineage>
        <taxon>Eukaryota</taxon>
        <taxon>Discoba</taxon>
        <taxon>Heterolobosea</taxon>
        <taxon>Tetramitia</taxon>
        <taxon>Eutetramitia</taxon>
        <taxon>Vahlkampfiidae</taxon>
        <taxon>Naegleria</taxon>
    </lineage>
</organism>
<comment type="caution">
    <text evidence="11">The sequence shown here is derived from an EMBL/GenBank/DDBJ whole genome shotgun (WGS) entry which is preliminary data.</text>
</comment>
<evidence type="ECO:0000256" key="1">
    <source>
        <dbReference type="ARBA" id="ARBA00004236"/>
    </source>
</evidence>
<dbReference type="GO" id="GO:0030131">
    <property type="term" value="C:clathrin adaptor complex"/>
    <property type="evidence" value="ECO:0007669"/>
    <property type="project" value="UniProtKB-UniRule"/>
</dbReference>
<dbReference type="InterPro" id="IPR043512">
    <property type="entry name" value="Mu2_C"/>
</dbReference>
<dbReference type="InterPro" id="IPR011012">
    <property type="entry name" value="Longin-like_dom_sf"/>
</dbReference>
<dbReference type="RefSeq" id="XP_044548804.1">
    <property type="nucleotide sequence ID" value="XM_044694104.1"/>
</dbReference>
<dbReference type="Proteomes" id="UP000816034">
    <property type="component" value="Unassembled WGS sequence"/>
</dbReference>
<protein>
    <recommendedName>
        <fullName evidence="10">MHD domain-containing protein</fullName>
    </recommendedName>
</protein>
<dbReference type="InterPro" id="IPR018240">
    <property type="entry name" value="Clathrin_mu_CS"/>
</dbReference>
<comment type="similarity">
    <text evidence="9">Belongs to the adaptor complexes medium subunit family.</text>
</comment>
<dbReference type="Gene3D" id="2.60.40.1170">
    <property type="entry name" value="Mu homology domain, subdomain B"/>
    <property type="match status" value="2"/>
</dbReference>
<sequence length="454" mass="51744">MIDALLILNARGQHLLSRSFKDRLDIRGIVTAFKTQILTSKLVDKCPVKTIAGLSFMFIRYEDLFVLTVSRQNSNAALVYEFMYKFLSLLACYLTREMSEEMIREHAPLIYELLDETLDFGYPQHLEIESLKSILSHVPGGNENTLIQRQSSQEISEVLKHMTGDTPWRRHGIVHSKNQVFLDVIENVNMLMNEKGSVLSCDVNGRIVMNSMLSGMPECRIGLNDNKLMNQRSNVQGSNSSTPTVTLSSNLVPKKNAVYVNDFSFHQCVQLKEFQAHKTISFVPPDGEFELMRYRVSQSEGIIPPFRLLPPIVNETSKNSKLEVKITVKSMFPSRLFGRNVQLKIPCPSNTAKCQISVPHGRASYKADQSCIVWIIKRFPGDTEMTLHAEIDLIAQTSEVKKWSRPPIHLNFQVPMFAASGMHIRFLKVLEKSNYETTKWVKYSTQTGVYECRI</sequence>
<dbReference type="PRINTS" id="PR00314">
    <property type="entry name" value="CLATHRINADPT"/>
</dbReference>
<dbReference type="InterPro" id="IPR028565">
    <property type="entry name" value="MHD"/>
</dbReference>
<dbReference type="GeneID" id="68096917"/>
<dbReference type="PROSITE" id="PS51072">
    <property type="entry name" value="MHD"/>
    <property type="match status" value="1"/>
</dbReference>
<keyword evidence="4" id="KW-1003">Cell membrane</keyword>
<evidence type="ECO:0000256" key="4">
    <source>
        <dbReference type="ARBA" id="ARBA00022475"/>
    </source>
</evidence>
<evidence type="ECO:0000313" key="11">
    <source>
        <dbReference type="EMBL" id="KAG2383125.1"/>
    </source>
</evidence>
<keyword evidence="6 9" id="KW-0653">Protein transport</keyword>
<dbReference type="PIRSF" id="PIRSF005992">
    <property type="entry name" value="Clathrin_mu"/>
    <property type="match status" value="1"/>
</dbReference>
<dbReference type="GO" id="GO:0005886">
    <property type="term" value="C:plasma membrane"/>
    <property type="evidence" value="ECO:0007669"/>
    <property type="project" value="UniProtKB-SubCell"/>
</dbReference>
<name>A0AA88GML3_NAELO</name>
<dbReference type="GO" id="GO:0005905">
    <property type="term" value="C:clathrin-coated pit"/>
    <property type="evidence" value="ECO:0007669"/>
    <property type="project" value="UniProtKB-KW"/>
</dbReference>
<evidence type="ECO:0000256" key="8">
    <source>
        <dbReference type="ARBA" id="ARBA00023176"/>
    </source>
</evidence>
<accession>A0AA88GML3</accession>
<dbReference type="FunFam" id="3.30.450.60:FF:000002">
    <property type="entry name" value="AP-2 complex subunit mu, putative"/>
    <property type="match status" value="1"/>
</dbReference>
<dbReference type="InterPro" id="IPR050431">
    <property type="entry name" value="Adaptor_comp_med_subunit"/>
</dbReference>
<evidence type="ECO:0000313" key="12">
    <source>
        <dbReference type="Proteomes" id="UP000816034"/>
    </source>
</evidence>
<evidence type="ECO:0000256" key="5">
    <source>
        <dbReference type="ARBA" id="ARBA00022583"/>
    </source>
</evidence>
<gene>
    <name evidence="11" type="ORF">C9374_004462</name>
</gene>
<feature type="domain" description="MHD" evidence="10">
    <location>
        <begin position="177"/>
        <end position="453"/>
    </location>
</feature>
<keyword evidence="5" id="KW-0254">Endocytosis</keyword>
<evidence type="ECO:0000256" key="7">
    <source>
        <dbReference type="ARBA" id="ARBA00023136"/>
    </source>
</evidence>
<dbReference type="AlphaFoldDB" id="A0AA88GML3"/>
<proteinExistence type="inferred from homology"/>
<dbReference type="PANTHER" id="PTHR10529">
    <property type="entry name" value="AP COMPLEX SUBUNIT MU"/>
    <property type="match status" value="1"/>
</dbReference>
<dbReference type="Pfam" id="PF00928">
    <property type="entry name" value="Adap_comp_sub"/>
    <property type="match status" value="1"/>
</dbReference>
<dbReference type="GO" id="GO:0006886">
    <property type="term" value="P:intracellular protein transport"/>
    <property type="evidence" value="ECO:0007669"/>
    <property type="project" value="UniProtKB-UniRule"/>
</dbReference>
<keyword evidence="7" id="KW-0472">Membrane</keyword>
<evidence type="ECO:0000256" key="9">
    <source>
        <dbReference type="PIRNR" id="PIRNR005992"/>
    </source>
</evidence>
<dbReference type="GO" id="GO:0006897">
    <property type="term" value="P:endocytosis"/>
    <property type="evidence" value="ECO:0007669"/>
    <property type="project" value="UniProtKB-KW"/>
</dbReference>
<keyword evidence="8" id="KW-0168">Coated pit</keyword>
<dbReference type="Gene3D" id="3.30.450.60">
    <property type="match status" value="1"/>
</dbReference>